<dbReference type="Proteomes" id="UP000549250">
    <property type="component" value="Unassembled WGS sequence"/>
</dbReference>
<keyword evidence="2" id="KW-1185">Reference proteome</keyword>
<dbReference type="AlphaFoldDB" id="A0A839T1L2"/>
<evidence type="ECO:0000313" key="2">
    <source>
        <dbReference type="Proteomes" id="UP000549250"/>
    </source>
</evidence>
<dbReference type="Pfam" id="PF07793">
    <property type="entry name" value="DUF1631"/>
    <property type="match status" value="1"/>
</dbReference>
<dbReference type="InterPro" id="IPR012434">
    <property type="entry name" value="DUF1631"/>
</dbReference>
<proteinExistence type="predicted"/>
<evidence type="ECO:0008006" key="3">
    <source>
        <dbReference type="Google" id="ProtNLM"/>
    </source>
</evidence>
<protein>
    <recommendedName>
        <fullName evidence="3">Thymidine phosphorylase</fullName>
    </recommendedName>
</protein>
<evidence type="ECO:0000313" key="1">
    <source>
        <dbReference type="EMBL" id="MBB3102406.1"/>
    </source>
</evidence>
<name>A0A839T1L2_AZOMA</name>
<dbReference type="EMBL" id="JACHXI010000002">
    <property type="protein sequence ID" value="MBB3102406.1"/>
    <property type="molecule type" value="Genomic_DNA"/>
</dbReference>
<accession>A0A839T1L2</accession>
<organism evidence="1 2">
    <name type="scientific">Azomonas macrocytogenes</name>
    <name type="common">Azotobacter macrocytogenes</name>
    <dbReference type="NCBI Taxonomy" id="69962"/>
    <lineage>
        <taxon>Bacteria</taxon>
        <taxon>Pseudomonadati</taxon>
        <taxon>Pseudomonadota</taxon>
        <taxon>Gammaproteobacteria</taxon>
        <taxon>Pseudomonadales</taxon>
        <taxon>Pseudomonadaceae</taxon>
        <taxon>Azomonas</taxon>
    </lineage>
</organism>
<comment type="caution">
    <text evidence="1">The sequence shown here is derived from an EMBL/GenBank/DDBJ whole genome shotgun (WGS) entry which is preliminary data.</text>
</comment>
<gene>
    <name evidence="1" type="ORF">FHR87_000779</name>
</gene>
<sequence length="729" mass="83987">MRTDSQKIVPLKTALSGGKNHRERLPVPLVDLRDRSSRQLRHLLQALFDKADDALFQMADRAGCNTEQNACFEAMRDLRTKRRGIERSFLQKVFDSFSNLYRLEDEAAPSPISESTQLASLTHKERQQEQIDIDAMIERFMQRTPLNLQHLDMRLNILLGKAQNRTGNPIGPRWLIQHFLNTCQEQGIDPAIKPTILKLFERHVLTNIDELYGEANKLLSSNGLLPELQALQSQRRPAHPEDKTSLDQAFYIRNRSATENTEDVFEKLQTLLVLSRSDRLLATQPDHRPIPPGDLLQLLTRQQQHRIFRRISLQERVERLIRRLGKKIGNAWQLGRNERDTVILCSLLFESMEADRNLSEFGRHLLARLQIPLLKATLLDRTLFNRANHPTRRLINEIASATLGMNDLKTAQRDAVYQKIDQALAKLADNFTNDLSIFTELLTDLQAFSTEERRRSSLLEQRMRDTEEGRAKAEIARQEVERILNERLFGKILPEVVVQLLQEVWSKVLLLAFLKYGSQSIQWQDALRTMDDLLWSIAPNKSPEARQQLLELAPQLLKDLREGLASIAFDAFATTDFFAQLEQLQLHALQQTLQLLDSEEAAIEPFPLFEVTERIFLPMPGDTCNQKQEIELPNSHAAILEIDNLHPGVWVEFIGDQEHRLRCKLAAIIKPAAKYIFVNRNGIKVLEKTRTGLALDFHHKAVRQLDDSPLFDRAVKSLKQRFENTLEHN</sequence>
<reference evidence="1 2" key="1">
    <citation type="submission" date="2020-08" db="EMBL/GenBank/DDBJ databases">
        <title>Genomic Encyclopedia of Type Strains, Phase III (KMG-III): the genomes of soil and plant-associated and newly described type strains.</title>
        <authorList>
            <person name="Whitman W."/>
        </authorList>
    </citation>
    <scope>NUCLEOTIDE SEQUENCE [LARGE SCALE GENOMIC DNA]</scope>
    <source>
        <strain evidence="1 2">CECT 4462</strain>
    </source>
</reference>
<dbReference type="RefSeq" id="WP_183165392.1">
    <property type="nucleotide sequence ID" value="NZ_JACHXI010000002.1"/>
</dbReference>